<proteinExistence type="predicted"/>
<dbReference type="Proteomes" id="UP001308005">
    <property type="component" value="Unassembled WGS sequence"/>
</dbReference>
<dbReference type="SUPFAM" id="SSF52540">
    <property type="entry name" value="P-loop containing nucleoside triphosphate hydrolases"/>
    <property type="match status" value="1"/>
</dbReference>
<gene>
    <name evidence="2" type="ORF">VSS37_18970</name>
</gene>
<comment type="caution">
    <text evidence="2">The sequence shown here is derived from an EMBL/GenBank/DDBJ whole genome shotgun (WGS) entry which is preliminary data.</text>
</comment>
<organism evidence="2 3">
    <name type="scientific">Candidatus Thiothrix phosphatis</name>
    <dbReference type="NCBI Taxonomy" id="3112415"/>
    <lineage>
        <taxon>Bacteria</taxon>
        <taxon>Pseudomonadati</taxon>
        <taxon>Pseudomonadota</taxon>
        <taxon>Gammaproteobacteria</taxon>
        <taxon>Thiotrichales</taxon>
        <taxon>Thiotrichaceae</taxon>
        <taxon>Thiothrix</taxon>
    </lineage>
</organism>
<name>A0ABU6D202_9GAMM</name>
<sequence>MFNRQAVSDIIQWYRQPRRKPLVIRGARQVGKTTAVRMAGEQLGVGVIEINLERHTELDALFRR</sequence>
<dbReference type="EMBL" id="JAYMYJ010000148">
    <property type="protein sequence ID" value="MEB4593070.1"/>
    <property type="molecule type" value="Genomic_DNA"/>
</dbReference>
<reference evidence="3" key="1">
    <citation type="submission" date="2023-07" db="EMBL/GenBank/DDBJ databases">
        <title>The carbon used by Thiothrix.</title>
        <authorList>
            <person name="Chen L."/>
        </authorList>
    </citation>
    <scope>NUCLEOTIDE SEQUENCE [LARGE SCALE GENOMIC DNA]</scope>
</reference>
<evidence type="ECO:0000259" key="1">
    <source>
        <dbReference type="Pfam" id="PF13173"/>
    </source>
</evidence>
<evidence type="ECO:0000313" key="3">
    <source>
        <dbReference type="Proteomes" id="UP001308005"/>
    </source>
</evidence>
<feature type="non-terminal residue" evidence="2">
    <location>
        <position position="64"/>
    </location>
</feature>
<reference evidence="2 3" key="2">
    <citation type="submission" date="2024-01" db="EMBL/GenBank/DDBJ databases">
        <authorList>
            <person name="Xie X."/>
        </authorList>
    </citation>
    <scope>NUCLEOTIDE SEQUENCE [LARGE SCALE GENOMIC DNA]</scope>
    <source>
        <strain evidence="2">SCUT-1</strain>
    </source>
</reference>
<keyword evidence="3" id="KW-1185">Reference proteome</keyword>
<evidence type="ECO:0000313" key="2">
    <source>
        <dbReference type="EMBL" id="MEB4593070.1"/>
    </source>
</evidence>
<dbReference type="InterPro" id="IPR027417">
    <property type="entry name" value="P-loop_NTPase"/>
</dbReference>
<dbReference type="Gene3D" id="3.40.50.300">
    <property type="entry name" value="P-loop containing nucleotide triphosphate hydrolases"/>
    <property type="match status" value="1"/>
</dbReference>
<feature type="domain" description="AAA" evidence="1">
    <location>
        <begin position="19"/>
        <end position="59"/>
    </location>
</feature>
<dbReference type="InterPro" id="IPR041682">
    <property type="entry name" value="AAA_14"/>
</dbReference>
<protein>
    <submittedName>
        <fullName evidence="2">AAA family ATPase</fullName>
    </submittedName>
</protein>
<dbReference type="RefSeq" id="WP_324697729.1">
    <property type="nucleotide sequence ID" value="NZ_JAYMYJ010000148.1"/>
</dbReference>
<accession>A0ABU6D202</accession>
<dbReference type="Pfam" id="PF13173">
    <property type="entry name" value="AAA_14"/>
    <property type="match status" value="1"/>
</dbReference>